<name>A0ACB6RF91_9PLEO</name>
<evidence type="ECO:0000313" key="1">
    <source>
        <dbReference type="EMBL" id="KAF2477720.1"/>
    </source>
</evidence>
<protein>
    <submittedName>
        <fullName evidence="1">Uncharacterized protein</fullName>
    </submittedName>
</protein>
<reference evidence="1" key="1">
    <citation type="journal article" date="2020" name="Stud. Mycol.">
        <title>101 Dothideomycetes genomes: a test case for predicting lifestyles and emergence of pathogens.</title>
        <authorList>
            <person name="Haridas S."/>
            <person name="Albert R."/>
            <person name="Binder M."/>
            <person name="Bloem J."/>
            <person name="Labutti K."/>
            <person name="Salamov A."/>
            <person name="Andreopoulos B."/>
            <person name="Baker S."/>
            <person name="Barry K."/>
            <person name="Bills G."/>
            <person name="Bluhm B."/>
            <person name="Cannon C."/>
            <person name="Castanera R."/>
            <person name="Culley D."/>
            <person name="Daum C."/>
            <person name="Ezra D."/>
            <person name="Gonzalez J."/>
            <person name="Henrissat B."/>
            <person name="Kuo A."/>
            <person name="Liang C."/>
            <person name="Lipzen A."/>
            <person name="Lutzoni F."/>
            <person name="Magnuson J."/>
            <person name="Mondo S."/>
            <person name="Nolan M."/>
            <person name="Ohm R."/>
            <person name="Pangilinan J."/>
            <person name="Park H.-J."/>
            <person name="Ramirez L."/>
            <person name="Alfaro M."/>
            <person name="Sun H."/>
            <person name="Tritt A."/>
            <person name="Yoshinaga Y."/>
            <person name="Zwiers L.-H."/>
            <person name="Turgeon B."/>
            <person name="Goodwin S."/>
            <person name="Spatafora J."/>
            <person name="Crous P."/>
            <person name="Grigoriev I."/>
        </authorList>
    </citation>
    <scope>NUCLEOTIDE SEQUENCE</scope>
    <source>
        <strain evidence="1">ATCC 200398</strain>
    </source>
</reference>
<proteinExistence type="predicted"/>
<organism evidence="1 2">
    <name type="scientific">Lindgomyces ingoldianus</name>
    <dbReference type="NCBI Taxonomy" id="673940"/>
    <lineage>
        <taxon>Eukaryota</taxon>
        <taxon>Fungi</taxon>
        <taxon>Dikarya</taxon>
        <taxon>Ascomycota</taxon>
        <taxon>Pezizomycotina</taxon>
        <taxon>Dothideomycetes</taxon>
        <taxon>Pleosporomycetidae</taxon>
        <taxon>Pleosporales</taxon>
        <taxon>Lindgomycetaceae</taxon>
        <taxon>Lindgomyces</taxon>
    </lineage>
</organism>
<dbReference type="Proteomes" id="UP000799755">
    <property type="component" value="Unassembled WGS sequence"/>
</dbReference>
<sequence length="252" mass="27501">MVIPLKGFSTMDPPLSTDPSAFPSLQSSLHFRPHYPSLSDFMPPPMMTPFIDPPPGSPPPATTTVQYPHPHRSDMTGPPMSWITSFIPHPPHHPHNATITSTVTSVVDTSNTAVPVVPLTTVEADKNSGISHSARIGIVLGITVTAILTLLAIGMGILDCRRRLRQRREKRQSMDSELNMWQAELRSGMAGSRGNKAGGLWEGLKVTEENSGSNGREKKEVYAPGSERESECLPAYMPRERASVARFDTQAL</sequence>
<dbReference type="EMBL" id="MU003492">
    <property type="protein sequence ID" value="KAF2477720.1"/>
    <property type="molecule type" value="Genomic_DNA"/>
</dbReference>
<comment type="caution">
    <text evidence="1">The sequence shown here is derived from an EMBL/GenBank/DDBJ whole genome shotgun (WGS) entry which is preliminary data.</text>
</comment>
<gene>
    <name evidence="1" type="ORF">BDR25DRAFT_364636</name>
</gene>
<accession>A0ACB6RF91</accession>
<keyword evidence="2" id="KW-1185">Reference proteome</keyword>
<evidence type="ECO:0000313" key="2">
    <source>
        <dbReference type="Proteomes" id="UP000799755"/>
    </source>
</evidence>